<dbReference type="Proteomes" id="UP000268093">
    <property type="component" value="Unassembled WGS sequence"/>
</dbReference>
<organism evidence="7 8">
    <name type="scientific">Jimgerdemannia flammicorona</name>
    <dbReference type="NCBI Taxonomy" id="994334"/>
    <lineage>
        <taxon>Eukaryota</taxon>
        <taxon>Fungi</taxon>
        <taxon>Fungi incertae sedis</taxon>
        <taxon>Mucoromycota</taxon>
        <taxon>Mucoromycotina</taxon>
        <taxon>Endogonomycetes</taxon>
        <taxon>Endogonales</taxon>
        <taxon>Endogonaceae</taxon>
        <taxon>Jimgerdemannia</taxon>
    </lineage>
</organism>
<reference evidence="7 8" key="1">
    <citation type="journal article" date="2018" name="New Phytol.">
        <title>Phylogenomics of Endogonaceae and evolution of mycorrhizas within Mucoromycota.</title>
        <authorList>
            <person name="Chang Y."/>
            <person name="Desiro A."/>
            <person name="Na H."/>
            <person name="Sandor L."/>
            <person name="Lipzen A."/>
            <person name="Clum A."/>
            <person name="Barry K."/>
            <person name="Grigoriev I.V."/>
            <person name="Martin F.M."/>
            <person name="Stajich J.E."/>
            <person name="Smith M.E."/>
            <person name="Bonito G."/>
            <person name="Spatafora J.W."/>
        </authorList>
    </citation>
    <scope>NUCLEOTIDE SEQUENCE [LARGE SCALE GENOMIC DNA]</scope>
    <source>
        <strain evidence="7 8">GMNB39</strain>
    </source>
</reference>
<evidence type="ECO:0000313" key="7">
    <source>
        <dbReference type="EMBL" id="RUP47672.1"/>
    </source>
</evidence>
<evidence type="ECO:0000259" key="4">
    <source>
        <dbReference type="Pfam" id="PF10350"/>
    </source>
</evidence>
<feature type="compositionally biased region" description="Low complexity" evidence="3">
    <location>
        <begin position="221"/>
        <end position="230"/>
    </location>
</feature>
<keyword evidence="2" id="KW-0819">tRNA processing</keyword>
<gene>
    <name evidence="7" type="ORF">BC936DRAFT_145463</name>
</gene>
<evidence type="ECO:0000259" key="6">
    <source>
        <dbReference type="Pfam" id="PF25151"/>
    </source>
</evidence>
<protein>
    <submittedName>
        <fullName evidence="7">Uncharacterized protein</fullName>
    </submittedName>
</protein>
<comment type="similarity">
    <text evidence="1">Belongs to the THADA family.</text>
</comment>
<dbReference type="InterPro" id="IPR051954">
    <property type="entry name" value="tRNA_methyltransferase_THADA"/>
</dbReference>
<evidence type="ECO:0000313" key="8">
    <source>
        <dbReference type="Proteomes" id="UP000268093"/>
    </source>
</evidence>
<feature type="domain" description="tRNA (32-2'-O)-methyltransferase regulator THADA-like TPR repeats region" evidence="5">
    <location>
        <begin position="637"/>
        <end position="940"/>
    </location>
</feature>
<dbReference type="PANTHER" id="PTHR14387">
    <property type="entry name" value="THADA/DEATH RECEPTOR INTERACTING PROTEIN"/>
    <property type="match status" value="1"/>
</dbReference>
<evidence type="ECO:0000256" key="2">
    <source>
        <dbReference type="ARBA" id="ARBA00022694"/>
    </source>
</evidence>
<dbReference type="GO" id="GO:0030488">
    <property type="term" value="P:tRNA methylation"/>
    <property type="evidence" value="ECO:0007669"/>
    <property type="project" value="TreeGrafter"/>
</dbReference>
<dbReference type="Pfam" id="PF10350">
    <property type="entry name" value="DUF2428"/>
    <property type="match status" value="1"/>
</dbReference>
<feature type="region of interest" description="Disordered" evidence="3">
    <location>
        <begin position="212"/>
        <end position="231"/>
    </location>
</feature>
<name>A0A433DA30_9FUNG</name>
<dbReference type="Pfam" id="PF25151">
    <property type="entry name" value="TPR_Trm732_C"/>
    <property type="match status" value="1"/>
</dbReference>
<dbReference type="InterPro" id="IPR016024">
    <property type="entry name" value="ARM-type_fold"/>
</dbReference>
<dbReference type="InterPro" id="IPR056842">
    <property type="entry name" value="THADA-like_TPR_C"/>
</dbReference>
<comment type="caution">
    <text evidence="7">The sequence shown here is derived from an EMBL/GenBank/DDBJ whole genome shotgun (WGS) entry which is preliminary data.</text>
</comment>
<proteinExistence type="inferred from homology"/>
<dbReference type="InterPro" id="IPR056843">
    <property type="entry name" value="THADA-like_TPR"/>
</dbReference>
<feature type="domain" description="DUF2428" evidence="4">
    <location>
        <begin position="1120"/>
        <end position="1383"/>
    </location>
</feature>
<keyword evidence="8" id="KW-1185">Reference proteome</keyword>
<evidence type="ECO:0000259" key="5">
    <source>
        <dbReference type="Pfam" id="PF25150"/>
    </source>
</evidence>
<evidence type="ECO:0000256" key="3">
    <source>
        <dbReference type="SAM" id="MobiDB-lite"/>
    </source>
</evidence>
<feature type="domain" description="tRNA (32-2'-O)-methyltransferase regulator THADA-like C-terminal TPR repeats region" evidence="6">
    <location>
        <begin position="1385"/>
        <end position="1555"/>
    </location>
</feature>
<sequence>MGKLDKNKQLAKTKKIPIRVNPAWYDIIIEYKNSHPDSVLHAATEALEKFAADADATWDQQTLYLKEAELVVDSITEKALETRPNKSSKSATSNIRLAPPSASQIHSVIEPIACAAYFAAPEVPPRRHCIPIIDICHALLPSTCFLREYDHYITHDIASPYAAQPVAQKALAIYTTLDFSLGTTVVRQRLLETIRYLVECLGVAVQKAEAMIPEDRESQGPPATAEPEAAGSQTSRALILQQIMSDVQYTTKTLLALLSRHPGDLRPLFDIRSAMPEDHRLISRLLDYSITVCTHARLYTNECGQLSGMAIAAVLDLLGDPEFVRETTLELFFVAPESSSPRAKALIQNLGVIVPADVKGELGWLDDDAPMLNIVKGLLANLGKPVLLTPIPKSLQFLKKGLISPRYPSNLHHLLFTAIAHFCSQSNLDQQCKVVAFETMAIWLTTTRDLLQESNDKRFGTPFTNGFVDTIRSVLDENASDQVLGYVWNLWDDPVDAIQHKVCIRTAYRNLPVRSIFETLLEVVDIRSQIEDTRETYQMFLGKLLARLMRMDWHRKVKFALLSLLLPKIGTEPFLAAQPDLVWQTLQVHSSLVLAPRASSLLISFLEQRWQETKSAGGRSPGNEDVKQSREEVIEAWTQLWLSSLCRSLTSSSDVLRRNIVGHALQAIFKICPESFWKVVHVLERREVGKWSSPLSEYMITDEAYRMNALIAVIKVGRSLDLIEGDSYANDELPTNPHQISIQTLLTAIHHVDPNLRIDTLGLICESRKSTAEVTRVEIDLLRAFLPLNMNCTSPDFRQKFSGHITKFFTRLRGSLFAQYRNYQSRLAYVQKNTQKPQANIQAAQAESVAIKATIDYAHNFLLWLVEHIAASLYPGSSYQRISTALRLLSLLIKIFGIDRTPAPEGFAKAAEFPFQLPIATVRNVKLLLDCLTNPFDGNRMQAYEVLVAFPCPLPGFEEREEVQRLLWWALESVTSTRAGESDGGAIVFRLIFVKYVVGLGFDLDVEVAKASELVGTNHERGSNVRQESAVFKISASEYSDIIKELDSNSSNAAPDILAFAHKLCNLLQKQINIASTNLLRAAQSHPMHGSLLALQYLFSELDYNSALVKDNLVLWRRTHDQVILLVNRVCATVMDVLSNPSPEGNMPASFQEMEETIEEMIEELEEGDFDGTAIRESGPKHQVILSCCWRAVKEASSLLGVILLRAPLAVSKKDSSAFLDHEDIVDSGNLFRNLLTSIRHRGAFSAVYPSYVSLCARLLSAPQASFSDLPSIWLQDHIANITSSNISVTRRSAGLPLCILAIVSGEPAYRKPLLTATMKRLVKIASEGPADNADQALDLPQVHALNILRTIFMDAKLGTDILPYLSDGLSLAIDGFSSPSWAVRNCSVMLFSTLLQRTFGTKKTKDEHNSMNNLTSREFFTRFPHLLRYLLRELEIAVKQLLMDQQVPRVHPGLYPILTLLSRLHPALMDESDTELTMTSFVPLVMSCASSSIFKVWTTPYGFFLLKTREMTARALVPLIASTNLVPTVIRVLDSCSLTSQNELHGRLLQVQFLLRGHLYNVTSHEVMEDFVTHLPRVIASKLDILMPANPCNITRALMLDIITEFFIDSRWINLHIGDDKQDLIKSIAQKFADVRGAVFNQCAKEMFNGDNNKPGLSVGHYLLRQQMAKIIVLSVWSGLSYLSDILATDAVMKLLGDDDYEVRLVTLELLNKYMVAGPVTRYDFYTSTYYPPDRYDAFHSISLQDETVVLNTHN</sequence>
<dbReference type="Pfam" id="PF25150">
    <property type="entry name" value="TPR_Trm732"/>
    <property type="match status" value="1"/>
</dbReference>
<dbReference type="GO" id="GO:0005829">
    <property type="term" value="C:cytosol"/>
    <property type="evidence" value="ECO:0007669"/>
    <property type="project" value="TreeGrafter"/>
</dbReference>
<dbReference type="EMBL" id="RBNI01004240">
    <property type="protein sequence ID" value="RUP47672.1"/>
    <property type="molecule type" value="Genomic_DNA"/>
</dbReference>
<accession>A0A433DA30</accession>
<dbReference type="SUPFAM" id="SSF48371">
    <property type="entry name" value="ARM repeat"/>
    <property type="match status" value="2"/>
</dbReference>
<dbReference type="InterPro" id="IPR019442">
    <property type="entry name" value="THADA/TRM732_DUF2428"/>
</dbReference>
<dbReference type="PANTHER" id="PTHR14387:SF0">
    <property type="entry name" value="DUF2428 DOMAIN-CONTAINING PROTEIN"/>
    <property type="match status" value="1"/>
</dbReference>
<evidence type="ECO:0000256" key="1">
    <source>
        <dbReference type="ARBA" id="ARBA00010409"/>
    </source>
</evidence>
<dbReference type="OrthoDB" id="73997at2759"/>